<evidence type="ECO:0000313" key="2">
    <source>
        <dbReference type="Proteomes" id="UP000092634"/>
    </source>
</evidence>
<sequence>MSLFVQDVSAEQAVMTWLIPDLPPISIRSNDKPGSGIVDKEIAYIVAHWPQVEHRFVYANLKRSWAMLKAGQPACYCFTLSNPERLKSAYIVETGVLPPLHLLARSEVAGALPLNARQEVDLPLLLSKHKLRGLISEKRSFGKQLDNMLRQRPADAPLTLTTISNYGESIFAMMLLNRVDYTIDYDFILSYYQSRNDKLAAVRSFPIASNGEPIKFGFACPKTAWGKATARKIDDILGTREGAQAMRESVEAWLSEDTRRRYADQFGAFYRRREKPMLHLDGP</sequence>
<protein>
    <recommendedName>
        <fullName evidence="3">TIGR02285 family protein</fullName>
    </recommendedName>
</protein>
<accession>A0A1E8PKH3</accession>
<gene>
    <name evidence="1" type="ORF">BA896_021720</name>
</gene>
<evidence type="ECO:0008006" key="3">
    <source>
        <dbReference type="Google" id="ProtNLM"/>
    </source>
</evidence>
<reference evidence="1 2" key="1">
    <citation type="submission" date="2016-10" db="EMBL/GenBank/DDBJ databases">
        <title>Updated version of Genome Assembly of Janthinobacterium lividum ERGS5:01.</title>
        <authorList>
            <person name="Kumar R."/>
            <person name="Acharya V."/>
            <person name="Singh D."/>
        </authorList>
    </citation>
    <scope>NUCLEOTIDE SEQUENCE [LARGE SCALE GENOMIC DNA]</scope>
    <source>
        <strain evidence="1 2">ERGS5:01</strain>
    </source>
</reference>
<dbReference type="NCBIfam" id="TIGR02285">
    <property type="entry name" value="TIGR02285 family protein"/>
    <property type="match status" value="1"/>
</dbReference>
<dbReference type="Proteomes" id="UP000092634">
    <property type="component" value="Unassembled WGS sequence"/>
</dbReference>
<proteinExistence type="predicted"/>
<organism evidence="1 2">
    <name type="scientific">Janthinobacterium lividum</name>
    <dbReference type="NCBI Taxonomy" id="29581"/>
    <lineage>
        <taxon>Bacteria</taxon>
        <taxon>Pseudomonadati</taxon>
        <taxon>Pseudomonadota</taxon>
        <taxon>Betaproteobacteria</taxon>
        <taxon>Burkholderiales</taxon>
        <taxon>Oxalobacteraceae</taxon>
        <taxon>Janthinobacterium</taxon>
    </lineage>
</organism>
<dbReference type="SUPFAM" id="SSF53850">
    <property type="entry name" value="Periplasmic binding protein-like II"/>
    <property type="match status" value="1"/>
</dbReference>
<name>A0A1E8PKH3_9BURK</name>
<comment type="caution">
    <text evidence="1">The sequence shown here is derived from an EMBL/GenBank/DDBJ whole genome shotgun (WGS) entry which is preliminary data.</text>
</comment>
<evidence type="ECO:0000313" key="1">
    <source>
        <dbReference type="EMBL" id="OFJ46377.1"/>
    </source>
</evidence>
<dbReference type="EMBL" id="MAQB02000014">
    <property type="protein sequence ID" value="OFJ46377.1"/>
    <property type="molecule type" value="Genomic_DNA"/>
</dbReference>
<dbReference type="InterPro" id="IPR011972">
    <property type="entry name" value="CHP02285"/>
</dbReference>
<dbReference type="AlphaFoldDB" id="A0A1E8PKH3"/>